<dbReference type="EMBL" id="PZQS01000006">
    <property type="protein sequence ID" value="PVD28266.1"/>
    <property type="molecule type" value="Genomic_DNA"/>
</dbReference>
<feature type="compositionally biased region" description="Polar residues" evidence="1">
    <location>
        <begin position="165"/>
        <end position="188"/>
    </location>
</feature>
<accession>A0A2T7P4D2</accession>
<protein>
    <submittedName>
        <fullName evidence="2">Uncharacterized protein</fullName>
    </submittedName>
</protein>
<feature type="region of interest" description="Disordered" evidence="1">
    <location>
        <begin position="165"/>
        <end position="199"/>
    </location>
</feature>
<keyword evidence="3" id="KW-1185">Reference proteome</keyword>
<sequence>MSKVATDMLNPGLLAFPEAVAVSASSLSPSSGISNSFPSLILHSLPSSNLTGLPSASVFQGNSFSCPQQSTQTREANLTTASLAPIISPCSLSSKAQNSTPLCSFDVLSLNPAADSHPNKNGGQDEKPKLQSYGLQRGLEWKIVGVTSLSESFPKGMLIQSAAATHNNQQQESPDVQQMPERSTSSRTGPGAVSPKGNEQWTIVGVTSLDQAVGFTGTLPLISSPTTLVSQTSAKTPAELPTQEIYDTNSVGGGGVDAGVPLLPGDPSALCCQWKIAGITTLPVPTVITAPQANLPNSAVPQLVEDSPGSKASPYRVEEGPKWKASPVPLVTMAAAGPLVSVPAAPASAVGEGAWKVVGVVPLPQTACAPNSQLASQSSGVVSCDPSCAPCSTLTSRKILPTTDMPKEVKALPHPLSFLKNCSNHFRNAVLKKNTVSTMLELKRAYEKRCRLGNKTNPLFCQESSSQAANSQRCKGQCITDSFVSADDRTVLSELYHSQMLDQSQSTNHSESREPTGSYSEMTKQSPVSENQMPKSNEERGSLLGSSKHARQEQASSDDAEMLYDQWRVFKSEGNELVMAANGEGDGVHLAAVDPWGVCTDEDLDEIAEMMAERADKTPPSSSRKRKLSTPRKMVQ</sequence>
<dbReference type="AlphaFoldDB" id="A0A2T7P4D2"/>
<feature type="region of interest" description="Disordered" evidence="1">
    <location>
        <begin position="498"/>
        <end position="559"/>
    </location>
</feature>
<proteinExistence type="predicted"/>
<evidence type="ECO:0000256" key="1">
    <source>
        <dbReference type="SAM" id="MobiDB-lite"/>
    </source>
</evidence>
<organism evidence="2 3">
    <name type="scientific">Pomacea canaliculata</name>
    <name type="common">Golden apple snail</name>
    <dbReference type="NCBI Taxonomy" id="400727"/>
    <lineage>
        <taxon>Eukaryota</taxon>
        <taxon>Metazoa</taxon>
        <taxon>Spiralia</taxon>
        <taxon>Lophotrochozoa</taxon>
        <taxon>Mollusca</taxon>
        <taxon>Gastropoda</taxon>
        <taxon>Caenogastropoda</taxon>
        <taxon>Architaenioglossa</taxon>
        <taxon>Ampullarioidea</taxon>
        <taxon>Ampullariidae</taxon>
        <taxon>Pomacea</taxon>
    </lineage>
</organism>
<name>A0A2T7P4D2_POMCA</name>
<feature type="compositionally biased region" description="Basic residues" evidence="1">
    <location>
        <begin position="623"/>
        <end position="636"/>
    </location>
</feature>
<evidence type="ECO:0000313" key="3">
    <source>
        <dbReference type="Proteomes" id="UP000245119"/>
    </source>
</evidence>
<feature type="compositionally biased region" description="Polar residues" evidence="1">
    <location>
        <begin position="500"/>
        <end position="535"/>
    </location>
</feature>
<evidence type="ECO:0000313" key="2">
    <source>
        <dbReference type="EMBL" id="PVD28266.1"/>
    </source>
</evidence>
<feature type="region of interest" description="Disordered" evidence="1">
    <location>
        <begin position="612"/>
        <end position="636"/>
    </location>
</feature>
<comment type="caution">
    <text evidence="2">The sequence shown here is derived from an EMBL/GenBank/DDBJ whole genome shotgun (WGS) entry which is preliminary data.</text>
</comment>
<reference evidence="2 3" key="1">
    <citation type="submission" date="2018-04" db="EMBL/GenBank/DDBJ databases">
        <title>The genome of golden apple snail Pomacea canaliculata provides insight into stress tolerance and invasive adaptation.</title>
        <authorList>
            <person name="Liu C."/>
            <person name="Liu B."/>
            <person name="Ren Y."/>
            <person name="Zhang Y."/>
            <person name="Wang H."/>
            <person name="Li S."/>
            <person name="Jiang F."/>
            <person name="Yin L."/>
            <person name="Zhang G."/>
            <person name="Qian W."/>
            <person name="Fan W."/>
        </authorList>
    </citation>
    <scope>NUCLEOTIDE SEQUENCE [LARGE SCALE GENOMIC DNA]</scope>
    <source>
        <strain evidence="2">SZHN2017</strain>
        <tissue evidence="2">Muscle</tissue>
    </source>
</reference>
<gene>
    <name evidence="2" type="ORF">C0Q70_10853</name>
</gene>
<dbReference type="Proteomes" id="UP000245119">
    <property type="component" value="Linkage Group LG6"/>
</dbReference>